<dbReference type="InterPro" id="IPR051459">
    <property type="entry name" value="Cytochrome_c-type_DH"/>
</dbReference>
<dbReference type="InterPro" id="IPR009056">
    <property type="entry name" value="Cyt_c-like_dom"/>
</dbReference>
<dbReference type="HOGENOM" id="CLU_093848_2_1_10"/>
<dbReference type="Pfam" id="PF13442">
    <property type="entry name" value="Cytochrome_CBB3"/>
    <property type="match status" value="1"/>
</dbReference>
<organism evidence="6 7">
    <name type="scientific">Pseudopedobacter saltans (strain ATCC 51119 / DSM 12145 / JCM 21818 / CCUG 39354 / LMG 10337 / NBRC 100064 / NCIMB 13643)</name>
    <name type="common">Pedobacter saltans</name>
    <dbReference type="NCBI Taxonomy" id="762903"/>
    <lineage>
        <taxon>Bacteria</taxon>
        <taxon>Pseudomonadati</taxon>
        <taxon>Bacteroidota</taxon>
        <taxon>Sphingobacteriia</taxon>
        <taxon>Sphingobacteriales</taxon>
        <taxon>Sphingobacteriaceae</taxon>
        <taxon>Pseudopedobacter</taxon>
    </lineage>
</organism>
<name>F0S4M3_PSESL</name>
<dbReference type="Proteomes" id="UP000000310">
    <property type="component" value="Chromosome"/>
</dbReference>
<dbReference type="KEGG" id="psn:Pedsa_1452"/>
<protein>
    <recommendedName>
        <fullName evidence="5">Cytochrome c domain-containing protein</fullName>
    </recommendedName>
</protein>
<sequence length="141" mass="15738">MRKHLLWTLFAGVAILSIISSCSEEEIKYKRYYSDGLTLYKDHCQSCHMQDGTGLRGIIPPLTDTTFLSKNRDKLACIVKYGLSDTIVIHGETYQTPMPAESHLAAIDIAKILTYVTNTFGNSQGIYDVTEVEAALNKNCE</sequence>
<accession>F0S4M3</accession>
<dbReference type="RefSeq" id="WP_013632513.1">
    <property type="nucleotide sequence ID" value="NC_015177.1"/>
</dbReference>
<dbReference type="GO" id="GO:0046872">
    <property type="term" value="F:metal ion binding"/>
    <property type="evidence" value="ECO:0007669"/>
    <property type="project" value="UniProtKB-KW"/>
</dbReference>
<dbReference type="STRING" id="762903.Pedsa_1452"/>
<dbReference type="PANTHER" id="PTHR35008:SF8">
    <property type="entry name" value="ALCOHOL DEHYDROGENASE CYTOCHROME C SUBUNIT"/>
    <property type="match status" value="1"/>
</dbReference>
<keyword evidence="3 4" id="KW-0408">Iron</keyword>
<feature type="domain" description="Cytochrome c" evidence="5">
    <location>
        <begin position="31"/>
        <end position="120"/>
    </location>
</feature>
<dbReference type="AlphaFoldDB" id="F0S4M3"/>
<dbReference type="GO" id="GO:0009055">
    <property type="term" value="F:electron transfer activity"/>
    <property type="evidence" value="ECO:0007669"/>
    <property type="project" value="InterPro"/>
</dbReference>
<reference evidence="6 7" key="1">
    <citation type="journal article" date="2011" name="Stand. Genomic Sci.">
        <title>Complete genome sequence of the gliding, heparinolytic Pedobacter saltans type strain (113).</title>
        <authorList>
            <person name="Liolios K."/>
            <person name="Sikorski J."/>
            <person name="Lu M."/>
            <person name="Nolan M."/>
            <person name="Lapidus A."/>
            <person name="Lucas S."/>
            <person name="Hammon N."/>
            <person name="Deshpande S."/>
            <person name="Cheng J.F."/>
            <person name="Tapia R."/>
            <person name="Han C."/>
            <person name="Goodwin L."/>
            <person name="Pitluck S."/>
            <person name="Huntemann M."/>
            <person name="Ivanova N."/>
            <person name="Pagani I."/>
            <person name="Mavromatis K."/>
            <person name="Ovchinikova G."/>
            <person name="Pati A."/>
            <person name="Chen A."/>
            <person name="Palaniappan K."/>
            <person name="Land M."/>
            <person name="Hauser L."/>
            <person name="Brambilla E.M."/>
            <person name="Kotsyurbenko O."/>
            <person name="Rohde M."/>
            <person name="Tindall B.J."/>
            <person name="Abt B."/>
            <person name="Goker M."/>
            <person name="Detter J.C."/>
            <person name="Woyke T."/>
            <person name="Bristow J."/>
            <person name="Eisen J.A."/>
            <person name="Markowitz V."/>
            <person name="Hugenholtz P."/>
            <person name="Klenk H.P."/>
            <person name="Kyrpides N.C."/>
        </authorList>
    </citation>
    <scope>NUCLEOTIDE SEQUENCE [LARGE SCALE GENOMIC DNA]</scope>
    <source>
        <strain evidence="7">ATCC 51119 / DSM 12145 / JCM 21818 / LMG 10337 / NBRC 100064 / NCIMB 13643</strain>
    </source>
</reference>
<reference evidence="7" key="2">
    <citation type="submission" date="2011-02" db="EMBL/GenBank/DDBJ databases">
        <title>The complete genome of Pedobacter saltans DSM 12145.</title>
        <authorList>
            <consortium name="US DOE Joint Genome Institute (JGI-PGF)"/>
            <person name="Lucas S."/>
            <person name="Copeland A."/>
            <person name="Lapidus A."/>
            <person name="Bruce D."/>
            <person name="Goodwin L."/>
            <person name="Pitluck S."/>
            <person name="Kyrpides N."/>
            <person name="Mavromatis K."/>
            <person name="Pagani I."/>
            <person name="Ivanova N."/>
            <person name="Ovchinnikova G."/>
            <person name="Lu M."/>
            <person name="Detter J.C."/>
            <person name="Han C."/>
            <person name="Land M."/>
            <person name="Hauser L."/>
            <person name="Markowitz V."/>
            <person name="Cheng J.-F."/>
            <person name="Hugenholtz P."/>
            <person name="Woyke T."/>
            <person name="Wu D."/>
            <person name="Tindall B."/>
            <person name="Pomrenke H.G."/>
            <person name="Brambilla E."/>
            <person name="Klenk H.-P."/>
            <person name="Eisen J.A."/>
        </authorList>
    </citation>
    <scope>NUCLEOTIDE SEQUENCE [LARGE SCALE GENOMIC DNA]</scope>
    <source>
        <strain evidence="7">ATCC 51119 / DSM 12145 / JCM 21818 / LMG 10337 / NBRC 100064 / NCIMB 13643</strain>
    </source>
</reference>
<keyword evidence="2 4" id="KW-0479">Metal-binding</keyword>
<dbReference type="eggNOG" id="COG2010">
    <property type="taxonomic scope" value="Bacteria"/>
</dbReference>
<proteinExistence type="predicted"/>
<dbReference type="PANTHER" id="PTHR35008">
    <property type="entry name" value="BLL4482 PROTEIN-RELATED"/>
    <property type="match status" value="1"/>
</dbReference>
<evidence type="ECO:0000259" key="5">
    <source>
        <dbReference type="PROSITE" id="PS51007"/>
    </source>
</evidence>
<keyword evidence="7" id="KW-1185">Reference proteome</keyword>
<dbReference type="PROSITE" id="PS51257">
    <property type="entry name" value="PROKAR_LIPOPROTEIN"/>
    <property type="match status" value="1"/>
</dbReference>
<dbReference type="PROSITE" id="PS51007">
    <property type="entry name" value="CYTC"/>
    <property type="match status" value="1"/>
</dbReference>
<evidence type="ECO:0000256" key="2">
    <source>
        <dbReference type="ARBA" id="ARBA00022723"/>
    </source>
</evidence>
<evidence type="ECO:0000313" key="7">
    <source>
        <dbReference type="Proteomes" id="UP000000310"/>
    </source>
</evidence>
<dbReference type="Gene3D" id="1.10.760.10">
    <property type="entry name" value="Cytochrome c-like domain"/>
    <property type="match status" value="1"/>
</dbReference>
<keyword evidence="1 4" id="KW-0349">Heme</keyword>
<gene>
    <name evidence="6" type="ordered locus">Pedsa_1452</name>
</gene>
<evidence type="ECO:0000256" key="3">
    <source>
        <dbReference type="ARBA" id="ARBA00023004"/>
    </source>
</evidence>
<dbReference type="SUPFAM" id="SSF46626">
    <property type="entry name" value="Cytochrome c"/>
    <property type="match status" value="1"/>
</dbReference>
<dbReference type="EMBL" id="CP002545">
    <property type="protein sequence ID" value="ADY52014.1"/>
    <property type="molecule type" value="Genomic_DNA"/>
</dbReference>
<evidence type="ECO:0000256" key="4">
    <source>
        <dbReference type="PROSITE-ProRule" id="PRU00433"/>
    </source>
</evidence>
<dbReference type="InterPro" id="IPR036909">
    <property type="entry name" value="Cyt_c-like_dom_sf"/>
</dbReference>
<evidence type="ECO:0000313" key="6">
    <source>
        <dbReference type="EMBL" id="ADY52014.1"/>
    </source>
</evidence>
<dbReference type="OrthoDB" id="9811395at2"/>
<dbReference type="GO" id="GO:0020037">
    <property type="term" value="F:heme binding"/>
    <property type="evidence" value="ECO:0007669"/>
    <property type="project" value="InterPro"/>
</dbReference>
<evidence type="ECO:0000256" key="1">
    <source>
        <dbReference type="ARBA" id="ARBA00022617"/>
    </source>
</evidence>